<accession>A0A8D8DBB4</accession>
<feature type="region of interest" description="Disordered" evidence="1">
    <location>
        <begin position="1"/>
        <end position="36"/>
    </location>
</feature>
<name>A0A8D8DBB4_CULPI</name>
<sequence>MRVLSRTGPKGCFGSRGPAKSVGKSGTNFSTKKASASAKRNPVFPHTIAKRLFFYFFAFFDLEQLKKRTGTRFPGGAIGRGTCRKYTPKHRPGQNQNQKTQKTRSQFGSPLFKTENFFLLFSPLPSPSKSLPASSEHDRLSFAVGWLVGCCFGFDFKSERDGLRHTQYGGGFLAWFVAGCRRGMER</sequence>
<proteinExistence type="predicted"/>
<dbReference type="AlphaFoldDB" id="A0A8D8DBB4"/>
<dbReference type="EMBL" id="HBUE01258761">
    <property type="protein sequence ID" value="CAG6557888.1"/>
    <property type="molecule type" value="Transcribed_RNA"/>
</dbReference>
<evidence type="ECO:0000313" key="2">
    <source>
        <dbReference type="EMBL" id="CAG6506572.1"/>
    </source>
</evidence>
<dbReference type="EMBL" id="HBUE01153720">
    <property type="protein sequence ID" value="CAG6506572.1"/>
    <property type="molecule type" value="Transcribed_RNA"/>
</dbReference>
<feature type="compositionally biased region" description="Polar residues" evidence="1">
    <location>
        <begin position="93"/>
        <end position="105"/>
    </location>
</feature>
<reference evidence="2" key="1">
    <citation type="submission" date="2021-05" db="EMBL/GenBank/DDBJ databases">
        <authorList>
            <person name="Alioto T."/>
            <person name="Alioto T."/>
            <person name="Gomez Garrido J."/>
        </authorList>
    </citation>
    <scope>NUCLEOTIDE SEQUENCE</scope>
</reference>
<feature type="compositionally biased region" description="Polar residues" evidence="1">
    <location>
        <begin position="24"/>
        <end position="34"/>
    </location>
</feature>
<feature type="region of interest" description="Disordered" evidence="1">
    <location>
        <begin position="81"/>
        <end position="105"/>
    </location>
</feature>
<evidence type="ECO:0000256" key="1">
    <source>
        <dbReference type="SAM" id="MobiDB-lite"/>
    </source>
</evidence>
<protein>
    <submittedName>
        <fullName evidence="2">(northern house mosquito) hypothetical protein</fullName>
    </submittedName>
</protein>
<feature type="compositionally biased region" description="Basic residues" evidence="1">
    <location>
        <begin position="82"/>
        <end position="92"/>
    </location>
</feature>
<organism evidence="2">
    <name type="scientific">Culex pipiens</name>
    <name type="common">House mosquito</name>
    <dbReference type="NCBI Taxonomy" id="7175"/>
    <lineage>
        <taxon>Eukaryota</taxon>
        <taxon>Metazoa</taxon>
        <taxon>Ecdysozoa</taxon>
        <taxon>Arthropoda</taxon>
        <taxon>Hexapoda</taxon>
        <taxon>Insecta</taxon>
        <taxon>Pterygota</taxon>
        <taxon>Neoptera</taxon>
        <taxon>Endopterygota</taxon>
        <taxon>Diptera</taxon>
        <taxon>Nematocera</taxon>
        <taxon>Culicoidea</taxon>
        <taxon>Culicidae</taxon>
        <taxon>Culicinae</taxon>
        <taxon>Culicini</taxon>
        <taxon>Culex</taxon>
        <taxon>Culex</taxon>
    </lineage>
</organism>